<keyword evidence="1 6" id="KW-0489">Methyltransferase</keyword>
<evidence type="ECO:0000256" key="4">
    <source>
        <dbReference type="ARBA" id="ARBA00022747"/>
    </source>
</evidence>
<dbReference type="SUPFAM" id="SSF53335">
    <property type="entry name" value="S-adenosyl-L-methionine-dependent methyltransferases"/>
    <property type="match status" value="1"/>
</dbReference>
<feature type="active site" evidence="6">
    <location>
        <position position="79"/>
    </location>
</feature>
<comment type="catalytic activity">
    <reaction evidence="5 8">
        <text>a 2'-deoxycytidine in DNA + S-adenosyl-L-methionine = a 5-methyl-2'-deoxycytidine in DNA + S-adenosyl-L-homocysteine + H(+)</text>
        <dbReference type="Rhea" id="RHEA:13681"/>
        <dbReference type="Rhea" id="RHEA-COMP:11369"/>
        <dbReference type="Rhea" id="RHEA-COMP:11370"/>
        <dbReference type="ChEBI" id="CHEBI:15378"/>
        <dbReference type="ChEBI" id="CHEBI:57856"/>
        <dbReference type="ChEBI" id="CHEBI:59789"/>
        <dbReference type="ChEBI" id="CHEBI:85452"/>
        <dbReference type="ChEBI" id="CHEBI:85454"/>
        <dbReference type="EC" id="2.1.1.37"/>
    </reaction>
</comment>
<dbReference type="RefSeq" id="WP_345372465.1">
    <property type="nucleotide sequence ID" value="NZ_BAABJX010000038.1"/>
</dbReference>
<dbReference type="InterPro" id="IPR018117">
    <property type="entry name" value="C5_DNA_meth_AS"/>
</dbReference>
<evidence type="ECO:0000256" key="2">
    <source>
        <dbReference type="ARBA" id="ARBA00022679"/>
    </source>
</evidence>
<dbReference type="PANTHER" id="PTHR46098:SF1">
    <property type="entry name" value="TRNA (CYTOSINE(38)-C(5))-METHYLTRANSFERASE"/>
    <property type="match status" value="1"/>
</dbReference>
<name>A0ABP9DIA4_9BACT</name>
<evidence type="ECO:0000256" key="1">
    <source>
        <dbReference type="ARBA" id="ARBA00022603"/>
    </source>
</evidence>
<organism evidence="9 10">
    <name type="scientific">Algivirga pacifica</name>
    <dbReference type="NCBI Taxonomy" id="1162670"/>
    <lineage>
        <taxon>Bacteria</taxon>
        <taxon>Pseudomonadati</taxon>
        <taxon>Bacteroidota</taxon>
        <taxon>Cytophagia</taxon>
        <taxon>Cytophagales</taxon>
        <taxon>Flammeovirgaceae</taxon>
        <taxon>Algivirga</taxon>
    </lineage>
</organism>
<proteinExistence type="inferred from homology"/>
<keyword evidence="3 6" id="KW-0949">S-adenosyl-L-methionine</keyword>
<dbReference type="InterPro" id="IPR029063">
    <property type="entry name" value="SAM-dependent_MTases_sf"/>
</dbReference>
<evidence type="ECO:0000256" key="3">
    <source>
        <dbReference type="ARBA" id="ARBA00022691"/>
    </source>
</evidence>
<dbReference type="PROSITE" id="PS51679">
    <property type="entry name" value="SAM_MT_C5"/>
    <property type="match status" value="1"/>
</dbReference>
<comment type="caution">
    <text evidence="9">The sequence shown here is derived from an EMBL/GenBank/DDBJ whole genome shotgun (WGS) entry which is preliminary data.</text>
</comment>
<reference evidence="10" key="1">
    <citation type="journal article" date="2019" name="Int. J. Syst. Evol. Microbiol.">
        <title>The Global Catalogue of Microorganisms (GCM) 10K type strain sequencing project: providing services to taxonomists for standard genome sequencing and annotation.</title>
        <authorList>
            <consortium name="The Broad Institute Genomics Platform"/>
            <consortium name="The Broad Institute Genome Sequencing Center for Infectious Disease"/>
            <person name="Wu L."/>
            <person name="Ma J."/>
        </authorList>
    </citation>
    <scope>NUCLEOTIDE SEQUENCE [LARGE SCALE GENOMIC DNA]</scope>
    <source>
        <strain evidence="10">JCM 18326</strain>
    </source>
</reference>
<evidence type="ECO:0000256" key="8">
    <source>
        <dbReference type="RuleBase" id="RU000417"/>
    </source>
</evidence>
<keyword evidence="10" id="KW-1185">Reference proteome</keyword>
<evidence type="ECO:0000256" key="5">
    <source>
        <dbReference type="ARBA" id="ARBA00047422"/>
    </source>
</evidence>
<protein>
    <recommendedName>
        <fullName evidence="8">Cytosine-specific methyltransferase</fullName>
        <ecNumber evidence="8">2.1.1.37</ecNumber>
    </recommendedName>
</protein>
<evidence type="ECO:0000313" key="10">
    <source>
        <dbReference type="Proteomes" id="UP001500298"/>
    </source>
</evidence>
<evidence type="ECO:0000256" key="6">
    <source>
        <dbReference type="PROSITE-ProRule" id="PRU01016"/>
    </source>
</evidence>
<dbReference type="EC" id="2.1.1.37" evidence="8"/>
<dbReference type="Gene3D" id="3.90.120.10">
    <property type="entry name" value="DNA Methylase, subunit A, domain 2"/>
    <property type="match status" value="1"/>
</dbReference>
<gene>
    <name evidence="9" type="ORF">GCM10023331_25990</name>
</gene>
<dbReference type="EMBL" id="BAABJX010000038">
    <property type="protein sequence ID" value="GAA4839592.1"/>
    <property type="molecule type" value="Genomic_DNA"/>
</dbReference>
<evidence type="ECO:0000313" key="9">
    <source>
        <dbReference type="EMBL" id="GAA4839592.1"/>
    </source>
</evidence>
<dbReference type="Gene3D" id="3.40.50.150">
    <property type="entry name" value="Vaccinia Virus protein VP39"/>
    <property type="match status" value="1"/>
</dbReference>
<accession>A0ABP9DIA4</accession>
<dbReference type="InterPro" id="IPR001525">
    <property type="entry name" value="C5_MeTfrase"/>
</dbReference>
<sequence>MKKKGLILLDLFSGAGGFHKGIIEAGIHIRKSYFSEVDKHAINVYKEHFPKSNYLGAIEQVTADKIKETPDIITFGFPCQDLSIAGKKKGMAKGSGTRSALFYEVIRIVEELIEQKRYPKLLLFENVKGLISHNNGKTFQQVREAIANLGIYRYAEWQLLNTSWFLPQNRERVFFAAHLGEESGRKIFPIEGNSQENNKGKKSENTFALTTREGALTNSSTYLSIPIASTQFIKHKQNGKRWKQNGDDMYTITSTDRHGIWDGKKVIRKLTPTECERLQGFPDDWTINAPETQRYKLMGNAVSVPVVKTIFETWKRNVKI</sequence>
<keyword evidence="2 6" id="KW-0808">Transferase</keyword>
<keyword evidence="4" id="KW-0680">Restriction system</keyword>
<evidence type="ECO:0000256" key="7">
    <source>
        <dbReference type="RuleBase" id="RU000416"/>
    </source>
</evidence>
<dbReference type="InterPro" id="IPR050750">
    <property type="entry name" value="C5-MTase"/>
</dbReference>
<dbReference type="NCBIfam" id="TIGR00675">
    <property type="entry name" value="dcm"/>
    <property type="match status" value="1"/>
</dbReference>
<dbReference type="Pfam" id="PF00145">
    <property type="entry name" value="DNA_methylase"/>
    <property type="match status" value="1"/>
</dbReference>
<dbReference type="PANTHER" id="PTHR46098">
    <property type="entry name" value="TRNA (CYTOSINE(38)-C(5))-METHYLTRANSFERASE"/>
    <property type="match status" value="1"/>
</dbReference>
<dbReference type="PRINTS" id="PR00105">
    <property type="entry name" value="C5METTRFRASE"/>
</dbReference>
<dbReference type="CDD" id="cd00315">
    <property type="entry name" value="Cyt_C5_DNA_methylase"/>
    <property type="match status" value="1"/>
</dbReference>
<dbReference type="PROSITE" id="PS00094">
    <property type="entry name" value="C5_MTASE_1"/>
    <property type="match status" value="1"/>
</dbReference>
<comment type="similarity">
    <text evidence="6 7">Belongs to the class I-like SAM-binding methyltransferase superfamily. C5-methyltransferase family.</text>
</comment>
<dbReference type="Proteomes" id="UP001500298">
    <property type="component" value="Unassembled WGS sequence"/>
</dbReference>